<evidence type="ECO:0000256" key="4">
    <source>
        <dbReference type="ARBA" id="ARBA00022692"/>
    </source>
</evidence>
<dbReference type="Pfam" id="PF16916">
    <property type="entry name" value="ZT_dimer"/>
    <property type="match status" value="1"/>
</dbReference>
<dbReference type="GO" id="GO:0005886">
    <property type="term" value="C:plasma membrane"/>
    <property type="evidence" value="ECO:0007669"/>
    <property type="project" value="TreeGrafter"/>
</dbReference>
<feature type="transmembrane region" description="Helical" evidence="8">
    <location>
        <begin position="44"/>
        <end position="65"/>
    </location>
</feature>
<reference evidence="11" key="2">
    <citation type="submission" date="2020-09" db="EMBL/GenBank/DDBJ databases">
        <authorList>
            <person name="Sun Q."/>
            <person name="Zhou Y."/>
        </authorList>
    </citation>
    <scope>NUCLEOTIDE SEQUENCE</scope>
    <source>
        <strain evidence="11">CGMCC 1.15760</strain>
    </source>
</reference>
<dbReference type="InterPro" id="IPR036837">
    <property type="entry name" value="Cation_efflux_CTD_sf"/>
</dbReference>
<evidence type="ECO:0000313" key="12">
    <source>
        <dbReference type="Proteomes" id="UP000616608"/>
    </source>
</evidence>
<dbReference type="Proteomes" id="UP000616608">
    <property type="component" value="Unassembled WGS sequence"/>
</dbReference>
<dbReference type="GO" id="GO:0005385">
    <property type="term" value="F:zinc ion transmembrane transporter activity"/>
    <property type="evidence" value="ECO:0007669"/>
    <property type="project" value="TreeGrafter"/>
</dbReference>
<evidence type="ECO:0000259" key="9">
    <source>
        <dbReference type="Pfam" id="PF01545"/>
    </source>
</evidence>
<keyword evidence="3" id="KW-0813">Transport</keyword>
<dbReference type="InterPro" id="IPR027469">
    <property type="entry name" value="Cation_efflux_TMD_sf"/>
</dbReference>
<keyword evidence="4 8" id="KW-0812">Transmembrane</keyword>
<keyword evidence="7 8" id="KW-0472">Membrane</keyword>
<dbReference type="PANTHER" id="PTHR11562">
    <property type="entry name" value="CATION EFFLUX PROTEIN/ ZINC TRANSPORTER"/>
    <property type="match status" value="1"/>
</dbReference>
<evidence type="ECO:0000256" key="7">
    <source>
        <dbReference type="ARBA" id="ARBA00023136"/>
    </source>
</evidence>
<feature type="transmembrane region" description="Helical" evidence="8">
    <location>
        <begin position="186"/>
        <end position="203"/>
    </location>
</feature>
<comment type="caution">
    <text evidence="11">The sequence shown here is derived from an EMBL/GenBank/DDBJ whole genome shotgun (WGS) entry which is preliminary data.</text>
</comment>
<dbReference type="Gene3D" id="3.30.70.1350">
    <property type="entry name" value="Cation efflux protein, cytoplasmic domain"/>
    <property type="match status" value="1"/>
</dbReference>
<dbReference type="InterPro" id="IPR002524">
    <property type="entry name" value="Cation_efflux"/>
</dbReference>
<feature type="transmembrane region" description="Helical" evidence="8">
    <location>
        <begin position="85"/>
        <end position="104"/>
    </location>
</feature>
<name>A0A917G845_9BACI</name>
<dbReference type="PANTHER" id="PTHR11562:SF17">
    <property type="entry name" value="RE54080P-RELATED"/>
    <property type="match status" value="1"/>
</dbReference>
<evidence type="ECO:0000256" key="6">
    <source>
        <dbReference type="ARBA" id="ARBA00023065"/>
    </source>
</evidence>
<reference evidence="11" key="1">
    <citation type="journal article" date="2014" name="Int. J. Syst. Evol. Microbiol.">
        <title>Complete genome sequence of Corynebacterium casei LMG S-19264T (=DSM 44701T), isolated from a smear-ripened cheese.</title>
        <authorList>
            <consortium name="US DOE Joint Genome Institute (JGI-PGF)"/>
            <person name="Walter F."/>
            <person name="Albersmeier A."/>
            <person name="Kalinowski J."/>
            <person name="Ruckert C."/>
        </authorList>
    </citation>
    <scope>NUCLEOTIDE SEQUENCE</scope>
    <source>
        <strain evidence="11">CGMCC 1.15760</strain>
    </source>
</reference>
<dbReference type="Gene3D" id="1.20.1510.10">
    <property type="entry name" value="Cation efflux protein transmembrane domain"/>
    <property type="match status" value="1"/>
</dbReference>
<dbReference type="AlphaFoldDB" id="A0A917G845"/>
<dbReference type="SUPFAM" id="SSF161111">
    <property type="entry name" value="Cation efflux protein transmembrane domain-like"/>
    <property type="match status" value="1"/>
</dbReference>
<keyword evidence="5 8" id="KW-1133">Transmembrane helix</keyword>
<evidence type="ECO:0000256" key="5">
    <source>
        <dbReference type="ARBA" id="ARBA00022989"/>
    </source>
</evidence>
<protein>
    <submittedName>
        <fullName evidence="11">Cadmium, cobalt and zinc/H(+)-K(+) antiporter</fullName>
    </submittedName>
</protein>
<dbReference type="InterPro" id="IPR027470">
    <property type="entry name" value="Cation_efflux_CTD"/>
</dbReference>
<sequence length="317" mass="34762">MTNQTNQQSTHDANKKVLIISFIIITTYMIIEVIGGVWTNSLALLSDAGHMLSDAISLAIALIAFKLGEKATSKSKTYGYKRFEILAALLNGATLFAIAIFIYYEAIHRFTNPPEVATTGMLIISTIGLLVNIFVAWYMFRGADTKDNLNMRGAFLHVIGDMLGSVGAIIAALLMMFFGWGWADPLASVLVATLVLRSGFMVMKSSVHVLMEGTPASISVERMVEVIKNVEGVKNLHDVHVWAITSGLNALSAHVVVNGQLTVIEAERIIKKIEHDLEHENIQHVTLQIESEQHPHDDEILCTIKGPMPDAHAGHNH</sequence>
<dbReference type="InterPro" id="IPR050681">
    <property type="entry name" value="CDF/SLC30A"/>
</dbReference>
<feature type="transmembrane region" description="Helical" evidence="8">
    <location>
        <begin position="17"/>
        <end position="38"/>
    </location>
</feature>
<dbReference type="EMBL" id="BMJT01000007">
    <property type="protein sequence ID" value="GGG27793.1"/>
    <property type="molecule type" value="Genomic_DNA"/>
</dbReference>
<comment type="similarity">
    <text evidence="2">Belongs to the cation diffusion facilitator (CDF) transporter (TC 2.A.4) family. SLC30A subfamily.</text>
</comment>
<evidence type="ECO:0000256" key="3">
    <source>
        <dbReference type="ARBA" id="ARBA00022448"/>
    </source>
</evidence>
<feature type="domain" description="Cation efflux protein transmembrane" evidence="9">
    <location>
        <begin position="18"/>
        <end position="211"/>
    </location>
</feature>
<comment type="subcellular location">
    <subcellularLocation>
        <location evidence="1">Membrane</location>
        <topology evidence="1">Multi-pass membrane protein</topology>
    </subcellularLocation>
</comment>
<dbReference type="RefSeq" id="WP_188615199.1">
    <property type="nucleotide sequence ID" value="NZ_BMJT01000007.1"/>
</dbReference>
<keyword evidence="6" id="KW-0406">Ion transport</keyword>
<feature type="transmembrane region" description="Helical" evidence="8">
    <location>
        <begin position="116"/>
        <end position="138"/>
    </location>
</feature>
<feature type="domain" description="Cation efflux protein cytoplasmic" evidence="10">
    <location>
        <begin position="217"/>
        <end position="291"/>
    </location>
</feature>
<accession>A0A917G845</accession>
<keyword evidence="12" id="KW-1185">Reference proteome</keyword>
<dbReference type="SUPFAM" id="SSF160240">
    <property type="entry name" value="Cation efflux protein cytoplasmic domain-like"/>
    <property type="match status" value="1"/>
</dbReference>
<evidence type="ECO:0000256" key="8">
    <source>
        <dbReference type="SAM" id="Phobius"/>
    </source>
</evidence>
<evidence type="ECO:0000256" key="2">
    <source>
        <dbReference type="ARBA" id="ARBA00008873"/>
    </source>
</evidence>
<dbReference type="Pfam" id="PF01545">
    <property type="entry name" value="Cation_efflux"/>
    <property type="match status" value="1"/>
</dbReference>
<evidence type="ECO:0000313" key="11">
    <source>
        <dbReference type="EMBL" id="GGG27793.1"/>
    </source>
</evidence>
<evidence type="ECO:0000259" key="10">
    <source>
        <dbReference type="Pfam" id="PF16916"/>
    </source>
</evidence>
<dbReference type="NCBIfam" id="TIGR01297">
    <property type="entry name" value="CDF"/>
    <property type="match status" value="1"/>
</dbReference>
<feature type="transmembrane region" description="Helical" evidence="8">
    <location>
        <begin position="158"/>
        <end position="180"/>
    </location>
</feature>
<dbReference type="InterPro" id="IPR058533">
    <property type="entry name" value="Cation_efflux_TM"/>
</dbReference>
<evidence type="ECO:0000256" key="1">
    <source>
        <dbReference type="ARBA" id="ARBA00004141"/>
    </source>
</evidence>
<organism evidence="11 12">
    <name type="scientific">Lysinibacillus alkalisoli</name>
    <dbReference type="NCBI Taxonomy" id="1911548"/>
    <lineage>
        <taxon>Bacteria</taxon>
        <taxon>Bacillati</taxon>
        <taxon>Bacillota</taxon>
        <taxon>Bacilli</taxon>
        <taxon>Bacillales</taxon>
        <taxon>Bacillaceae</taxon>
        <taxon>Lysinibacillus</taxon>
    </lineage>
</organism>
<gene>
    <name evidence="11" type="primary">czcD</name>
    <name evidence="11" type="ORF">GCM10007425_22980</name>
</gene>
<proteinExistence type="inferred from homology"/>